<protein>
    <submittedName>
        <fullName evidence="1">Uncharacterized protein</fullName>
    </submittedName>
</protein>
<gene>
    <name evidence="1" type="ORF">FRT60_06855</name>
</gene>
<sequence>MTEENRQNAIAFVRSEIATLSEQTDNHERLAYHNRAHGALFAIHAGGLITAEEVLALGNEIGVANTKASSQVRGAKR</sequence>
<dbReference type="RefSeq" id="WP_153837874.1">
    <property type="nucleotide sequence ID" value="NZ_VOIX01000002.1"/>
</dbReference>
<organism evidence="1 2">
    <name type="scientific">Pseudomonas haemolytica</name>
    <dbReference type="NCBI Taxonomy" id="2600065"/>
    <lineage>
        <taxon>Bacteria</taxon>
        <taxon>Pseudomonadati</taxon>
        <taxon>Pseudomonadota</taxon>
        <taxon>Gammaproteobacteria</taxon>
        <taxon>Pseudomonadales</taxon>
        <taxon>Pseudomonadaceae</taxon>
        <taxon>Pseudomonas</taxon>
    </lineage>
</organism>
<dbReference type="AlphaFoldDB" id="A0A646NTL0"/>
<dbReference type="EMBL" id="VOIX01000002">
    <property type="protein sequence ID" value="MRJ20057.1"/>
    <property type="molecule type" value="Genomic_DNA"/>
</dbReference>
<accession>A0A646NTL0</accession>
<evidence type="ECO:0000313" key="2">
    <source>
        <dbReference type="Proteomes" id="UP000432048"/>
    </source>
</evidence>
<comment type="caution">
    <text evidence="1">The sequence shown here is derived from an EMBL/GenBank/DDBJ whole genome shotgun (WGS) entry which is preliminary data.</text>
</comment>
<name>A0A646NTL0_9PSED</name>
<dbReference type="Proteomes" id="UP000432048">
    <property type="component" value="Unassembled WGS sequence"/>
</dbReference>
<proteinExistence type="predicted"/>
<evidence type="ECO:0000313" key="1">
    <source>
        <dbReference type="EMBL" id="MRJ20057.1"/>
    </source>
</evidence>
<reference evidence="1 2" key="1">
    <citation type="submission" date="2019-08" db="EMBL/GenBank/DDBJ databases">
        <title>Pseudomonas haemolytica sp. nov. isolated from raw milk and skim milk concentrate.</title>
        <authorList>
            <person name="Hofmann K."/>
            <person name="Huptas C."/>
            <person name="Doll E."/>
            <person name="Scherer S."/>
            <person name="Wenning M."/>
        </authorList>
    </citation>
    <scope>NUCLEOTIDE SEQUENCE [LARGE SCALE GENOMIC DNA]</scope>
    <source>
        <strain evidence="1 2">DSM 108988</strain>
    </source>
</reference>